<protein>
    <submittedName>
        <fullName evidence="1">Uncharacterized protein</fullName>
    </submittedName>
</protein>
<reference evidence="1 2" key="1">
    <citation type="journal article" date="2017" name="Curr. Biol.">
        <title>The Evolution of Venom by Co-option of Single-Copy Genes.</title>
        <authorList>
            <person name="Martinson E.O."/>
            <person name="Mrinalini"/>
            <person name="Kelkar Y.D."/>
            <person name="Chang C.H."/>
            <person name="Werren J.H."/>
        </authorList>
    </citation>
    <scope>NUCLEOTIDE SEQUENCE [LARGE SCALE GENOMIC DNA]</scope>
    <source>
        <strain evidence="1 2">Alberta</strain>
        <tissue evidence="1">Whole body</tissue>
    </source>
</reference>
<evidence type="ECO:0000313" key="2">
    <source>
        <dbReference type="Proteomes" id="UP000215335"/>
    </source>
</evidence>
<comment type="caution">
    <text evidence="1">The sequence shown here is derived from an EMBL/GenBank/DDBJ whole genome shotgun (WGS) entry which is preliminary data.</text>
</comment>
<accession>A0A232EUE0</accession>
<name>A0A232EUE0_9HYME</name>
<proteinExistence type="predicted"/>
<sequence>MVTELKNSFDIFLPTRVSKLLMKDETVLKKLEEQMKSRDVYLKHLGSGFTLSSEICLLFAKSHELCNNIDLRVTISNLSQYCFNAILECPLALEPCCFRPICRRHTIPQL</sequence>
<dbReference type="Proteomes" id="UP000215335">
    <property type="component" value="Unassembled WGS sequence"/>
</dbReference>
<dbReference type="EMBL" id="NNAY01002139">
    <property type="protein sequence ID" value="OXU21954.1"/>
    <property type="molecule type" value="Genomic_DNA"/>
</dbReference>
<gene>
    <name evidence="1" type="ORF">TSAR_000694</name>
</gene>
<dbReference type="AlphaFoldDB" id="A0A232EUE0"/>
<organism evidence="1 2">
    <name type="scientific">Trichomalopsis sarcophagae</name>
    <dbReference type="NCBI Taxonomy" id="543379"/>
    <lineage>
        <taxon>Eukaryota</taxon>
        <taxon>Metazoa</taxon>
        <taxon>Ecdysozoa</taxon>
        <taxon>Arthropoda</taxon>
        <taxon>Hexapoda</taxon>
        <taxon>Insecta</taxon>
        <taxon>Pterygota</taxon>
        <taxon>Neoptera</taxon>
        <taxon>Endopterygota</taxon>
        <taxon>Hymenoptera</taxon>
        <taxon>Apocrita</taxon>
        <taxon>Proctotrupomorpha</taxon>
        <taxon>Chalcidoidea</taxon>
        <taxon>Pteromalidae</taxon>
        <taxon>Pteromalinae</taxon>
        <taxon>Trichomalopsis</taxon>
    </lineage>
</organism>
<evidence type="ECO:0000313" key="1">
    <source>
        <dbReference type="EMBL" id="OXU21954.1"/>
    </source>
</evidence>
<keyword evidence="2" id="KW-1185">Reference proteome</keyword>